<dbReference type="AlphaFoldDB" id="A0A3C1KE65"/>
<name>A0A3C1KE65_9MICO</name>
<accession>A0A3C1KE65</accession>
<protein>
    <submittedName>
        <fullName evidence="1">Uncharacterized protein</fullName>
    </submittedName>
</protein>
<comment type="caution">
    <text evidence="1">The sequence shown here is derived from an EMBL/GenBank/DDBJ whole genome shotgun (WGS) entry which is preliminary data.</text>
</comment>
<dbReference type="EMBL" id="DMNG01000173">
    <property type="protein sequence ID" value="HAN24945.1"/>
    <property type="molecule type" value="Genomic_DNA"/>
</dbReference>
<proteinExistence type="predicted"/>
<reference evidence="1 2" key="1">
    <citation type="journal article" date="2018" name="Nat. Biotechnol.">
        <title>A standardized bacterial taxonomy based on genome phylogeny substantially revises the tree of life.</title>
        <authorList>
            <person name="Parks D.H."/>
            <person name="Chuvochina M."/>
            <person name="Waite D.W."/>
            <person name="Rinke C."/>
            <person name="Skarshewski A."/>
            <person name="Chaumeil P.A."/>
            <person name="Hugenholtz P."/>
        </authorList>
    </citation>
    <scope>NUCLEOTIDE SEQUENCE [LARGE SCALE GENOMIC DNA]</scope>
    <source>
        <strain evidence="1">UBA9152</strain>
    </source>
</reference>
<evidence type="ECO:0000313" key="1">
    <source>
        <dbReference type="EMBL" id="HAN24945.1"/>
    </source>
</evidence>
<organism evidence="1 2">
    <name type="scientific">Microbacterium ginsengisoli</name>
    <dbReference type="NCBI Taxonomy" id="400772"/>
    <lineage>
        <taxon>Bacteria</taxon>
        <taxon>Bacillati</taxon>
        <taxon>Actinomycetota</taxon>
        <taxon>Actinomycetes</taxon>
        <taxon>Micrococcales</taxon>
        <taxon>Microbacteriaceae</taxon>
        <taxon>Microbacterium</taxon>
    </lineage>
</organism>
<sequence length="74" mass="8254">MIKIVSEIDSKRQIGIEEVPGVDGRVFLMLYQGDWHAKRDKPAHVLELDKAELVIALRDLFGLVDPLELALAAS</sequence>
<gene>
    <name evidence="1" type="ORF">DCP95_10295</name>
</gene>
<dbReference type="Proteomes" id="UP000257479">
    <property type="component" value="Unassembled WGS sequence"/>
</dbReference>
<evidence type="ECO:0000313" key="2">
    <source>
        <dbReference type="Proteomes" id="UP000257479"/>
    </source>
</evidence>